<evidence type="ECO:0000256" key="2">
    <source>
        <dbReference type="SAM" id="MobiDB-lite"/>
    </source>
</evidence>
<feature type="region of interest" description="Disordered" evidence="2">
    <location>
        <begin position="471"/>
        <end position="514"/>
    </location>
</feature>
<dbReference type="GO" id="GO:0005776">
    <property type="term" value="C:autophagosome"/>
    <property type="evidence" value="ECO:0007669"/>
    <property type="project" value="UniProtKB-SubCell"/>
</dbReference>
<dbReference type="SUPFAM" id="SSF46934">
    <property type="entry name" value="UBA-like"/>
    <property type="match status" value="1"/>
</dbReference>
<feature type="domain" description="UBA" evidence="3">
    <location>
        <begin position="597"/>
        <end position="638"/>
    </location>
</feature>
<dbReference type="PANTHER" id="PTHR20930">
    <property type="entry name" value="OVARIAN CARCINOMA ANTIGEN CA125-RELATED"/>
    <property type="match status" value="1"/>
</dbReference>
<evidence type="ECO:0000256" key="1">
    <source>
        <dbReference type="ARBA" id="ARBA00004419"/>
    </source>
</evidence>
<dbReference type="Gene3D" id="1.10.8.10">
    <property type="entry name" value="DNA helicase RuvA subunit, C-terminal domain"/>
    <property type="match status" value="1"/>
</dbReference>
<dbReference type="Proteomes" id="UP000887566">
    <property type="component" value="Unplaced"/>
</dbReference>
<dbReference type="WBParaSite" id="PSAMB.scaffold3529size17915.g21785.t1">
    <property type="protein sequence ID" value="PSAMB.scaffold3529size17915.g21785.t1"/>
    <property type="gene ID" value="PSAMB.scaffold3529size17915.g21785"/>
</dbReference>
<keyword evidence="4" id="KW-1185">Reference proteome</keyword>
<dbReference type="PROSITE" id="PS50030">
    <property type="entry name" value="UBA"/>
    <property type="match status" value="1"/>
</dbReference>
<feature type="compositionally biased region" description="Polar residues" evidence="2">
    <location>
        <begin position="13"/>
        <end position="24"/>
    </location>
</feature>
<dbReference type="InterPro" id="IPR015940">
    <property type="entry name" value="UBA"/>
</dbReference>
<name>A0A914WBA9_9BILA</name>
<comment type="subcellular location">
    <subcellularLocation>
        <location evidence="1">Cytoplasmic vesicle</location>
        <location evidence="1">Autophagosome</location>
    </subcellularLocation>
</comment>
<evidence type="ECO:0000313" key="5">
    <source>
        <dbReference type="WBParaSite" id="PSAMB.scaffold3529size17915.g21785.t1"/>
    </source>
</evidence>
<feature type="compositionally biased region" description="Polar residues" evidence="2">
    <location>
        <begin position="581"/>
        <end position="596"/>
    </location>
</feature>
<sequence length="644" mass="69721">FGIPEMSRPHSIRTVSESSMTVSDMSAVEEPPAWLEAMMEKMRGELKTELMETLSGRQSSSSSVRRGSASRSDRDSAALPHDCDLCCQPIADVRYFCLNKCGSVLCPTCVNSVGHDEDHVLLRVTPNYRGKPKRLLTQAELVLRGLRAMSASSALGTHSAGLPTLRALAHDVSMIAKKEKETTEAVVAGIVPETLRNIVDTIAARSEASEESKNTDFDASIEQESKTGLMNDLGGGVGAYWKKWTIRNIGTANWREVKLHSIDVGCDKLQPFAPAAVIPALEPGQSADVMVWMYGPVSQAGVYNAYWRLRSPQGADFGPQLLFDFTIADHNVTEEARATPEDDEYSIVGTADDPDFELVSDGASTISFSPSAEQSGRSTPADHEDIFENHSEQIEEQVKDDEEELSTAATSLVNSLEFACANETASPPDASTATDSTIACSYDSPIACSYDSPLLDQSVIVETPLPHADAVGASETFNSPPVGEEASAHVGTVPEAQPTVPSEQSPYRIPPQKRDVSMNGMLVGAVKVVTKVAEKAVEKAQQQWTASTLPRWQPSGPAWTPRSTQTDWSAPDDWTAPQPWRASSEQDTEPPTNETPTCDPHKMEALIDMGFADVERNIQFLNHLNGDLDAVIDALLQNAPYNAA</sequence>
<feature type="region of interest" description="Disordered" evidence="2">
    <location>
        <begin position="1"/>
        <end position="27"/>
    </location>
</feature>
<evidence type="ECO:0000259" key="3">
    <source>
        <dbReference type="PROSITE" id="PS50030"/>
    </source>
</evidence>
<accession>A0A914WBA9</accession>
<dbReference type="CDD" id="cd14319">
    <property type="entry name" value="UBA_NBR1"/>
    <property type="match status" value="1"/>
</dbReference>
<protein>
    <submittedName>
        <fullName evidence="5">UBA domain-containing protein</fullName>
    </submittedName>
</protein>
<dbReference type="SUPFAM" id="SSF57850">
    <property type="entry name" value="RING/U-box"/>
    <property type="match status" value="1"/>
</dbReference>
<dbReference type="Pfam" id="PF16158">
    <property type="entry name" value="N_BRCA1_IG"/>
    <property type="match status" value="1"/>
</dbReference>
<organism evidence="4 5">
    <name type="scientific">Plectus sambesii</name>
    <dbReference type="NCBI Taxonomy" id="2011161"/>
    <lineage>
        <taxon>Eukaryota</taxon>
        <taxon>Metazoa</taxon>
        <taxon>Ecdysozoa</taxon>
        <taxon>Nematoda</taxon>
        <taxon>Chromadorea</taxon>
        <taxon>Plectida</taxon>
        <taxon>Plectina</taxon>
        <taxon>Plectoidea</taxon>
        <taxon>Plectidae</taxon>
        <taxon>Plectus</taxon>
    </lineage>
</organism>
<feature type="region of interest" description="Disordered" evidence="2">
    <location>
        <begin position="542"/>
        <end position="599"/>
    </location>
</feature>
<dbReference type="Gene3D" id="2.60.40.10">
    <property type="entry name" value="Immunoglobulins"/>
    <property type="match status" value="1"/>
</dbReference>
<dbReference type="InterPro" id="IPR032350">
    <property type="entry name" value="Nbr1_FW"/>
</dbReference>
<dbReference type="AlphaFoldDB" id="A0A914WBA9"/>
<reference evidence="5" key="1">
    <citation type="submission" date="2022-11" db="UniProtKB">
        <authorList>
            <consortium name="WormBaseParasite"/>
        </authorList>
    </citation>
    <scope>IDENTIFICATION</scope>
</reference>
<dbReference type="InterPro" id="IPR009060">
    <property type="entry name" value="UBA-like_sf"/>
</dbReference>
<dbReference type="PANTHER" id="PTHR20930:SF0">
    <property type="entry name" value="PROTEIN ILRUN"/>
    <property type="match status" value="1"/>
</dbReference>
<feature type="region of interest" description="Disordered" evidence="2">
    <location>
        <begin position="51"/>
        <end position="78"/>
    </location>
</feature>
<evidence type="ECO:0000313" key="4">
    <source>
        <dbReference type="Proteomes" id="UP000887566"/>
    </source>
</evidence>
<proteinExistence type="predicted"/>
<dbReference type="InterPro" id="IPR013783">
    <property type="entry name" value="Ig-like_fold"/>
</dbReference>
<feature type="compositionally biased region" description="Low complexity" evidence="2">
    <location>
        <begin position="55"/>
        <end position="70"/>
    </location>
</feature>